<name>A0A9N9ASL9_9GLOM</name>
<dbReference type="SUPFAM" id="SSF140996">
    <property type="entry name" value="Hermes dimerisation domain"/>
    <property type="match status" value="1"/>
</dbReference>
<protein>
    <submittedName>
        <fullName evidence="1">9598_t:CDS:1</fullName>
    </submittedName>
</protein>
<dbReference type="AlphaFoldDB" id="A0A9N9ASL9"/>
<dbReference type="PANTHER" id="PTHR46169">
    <property type="entry name" value="DNA REPLICATION-RELATED ELEMENT FACTOR, ISOFORM A"/>
    <property type="match status" value="1"/>
</dbReference>
<dbReference type="GO" id="GO:0005634">
    <property type="term" value="C:nucleus"/>
    <property type="evidence" value="ECO:0007669"/>
    <property type="project" value="TreeGrafter"/>
</dbReference>
<dbReference type="OrthoDB" id="4035947at2759"/>
<comment type="caution">
    <text evidence="1">The sequence shown here is derived from an EMBL/GenBank/DDBJ whole genome shotgun (WGS) entry which is preliminary data.</text>
</comment>
<evidence type="ECO:0000313" key="1">
    <source>
        <dbReference type="EMBL" id="CAG8538573.1"/>
    </source>
</evidence>
<dbReference type="InterPro" id="IPR012337">
    <property type="entry name" value="RNaseH-like_sf"/>
</dbReference>
<keyword evidence="2" id="KW-1185">Reference proteome</keyword>
<dbReference type="EMBL" id="CAJVPZ010003950">
    <property type="protein sequence ID" value="CAG8538573.1"/>
    <property type="molecule type" value="Genomic_DNA"/>
</dbReference>
<evidence type="ECO:0000313" key="2">
    <source>
        <dbReference type="Proteomes" id="UP000789396"/>
    </source>
</evidence>
<gene>
    <name evidence="1" type="ORF">RFULGI_LOCUS4117</name>
</gene>
<sequence length="258" mass="30446">MTTKYTSNNLKQKKLNNNIAAFIVNDLQSFSVLEEPSFKKIIEGLDPQINMPSKDRLKEILINAEDKILRNVHEYVLDDAEISYASFTTDMWTSNNDDPYIGDFQMKEMVGEISCFPYPHTAERLASKIIEILHNLNLKNKIICRTVDNGSNIKSCLQRLEQRHVLRSYEAKELSSNEWEMVTELIELLRPYEVASKWLSDQVEEQRIAYYNKRRTHYYCYCYTPQQLDKLYKLEEKLAYTACYKTYYEALNLKNPRS</sequence>
<proteinExistence type="predicted"/>
<dbReference type="PANTHER" id="PTHR46169:SF25">
    <property type="entry name" value="ZINC FINGER BED DOMAIN-CONTAINING PROTEIN 1-LIKE-RELATED"/>
    <property type="match status" value="1"/>
</dbReference>
<dbReference type="SUPFAM" id="SSF53098">
    <property type="entry name" value="Ribonuclease H-like"/>
    <property type="match status" value="1"/>
</dbReference>
<accession>A0A9N9ASL9</accession>
<dbReference type="InterPro" id="IPR052717">
    <property type="entry name" value="Vacuolar_transposase_reg"/>
</dbReference>
<reference evidence="1" key="1">
    <citation type="submission" date="2021-06" db="EMBL/GenBank/DDBJ databases">
        <authorList>
            <person name="Kallberg Y."/>
            <person name="Tangrot J."/>
            <person name="Rosling A."/>
        </authorList>
    </citation>
    <scope>NUCLEOTIDE SEQUENCE</scope>
    <source>
        <strain evidence="1">IN212</strain>
    </source>
</reference>
<dbReference type="Proteomes" id="UP000789396">
    <property type="component" value="Unassembled WGS sequence"/>
</dbReference>
<organism evidence="1 2">
    <name type="scientific">Racocetra fulgida</name>
    <dbReference type="NCBI Taxonomy" id="60492"/>
    <lineage>
        <taxon>Eukaryota</taxon>
        <taxon>Fungi</taxon>
        <taxon>Fungi incertae sedis</taxon>
        <taxon>Mucoromycota</taxon>
        <taxon>Glomeromycotina</taxon>
        <taxon>Glomeromycetes</taxon>
        <taxon>Diversisporales</taxon>
        <taxon>Gigasporaceae</taxon>
        <taxon>Racocetra</taxon>
    </lineage>
</organism>
<dbReference type="GO" id="GO:0006357">
    <property type="term" value="P:regulation of transcription by RNA polymerase II"/>
    <property type="evidence" value="ECO:0007669"/>
    <property type="project" value="TreeGrafter"/>
</dbReference>